<keyword evidence="2" id="KW-0547">Nucleotide-binding</keyword>
<gene>
    <name evidence="5" type="ORF">B2A_01772</name>
</gene>
<dbReference type="GO" id="GO:0005524">
    <property type="term" value="F:ATP binding"/>
    <property type="evidence" value="ECO:0007669"/>
    <property type="project" value="UniProtKB-KW"/>
</dbReference>
<dbReference type="PANTHER" id="PTHR11405">
    <property type="entry name" value="CARBAMOYLTRANSFERASE FAMILY MEMBER"/>
    <property type="match status" value="1"/>
</dbReference>
<evidence type="ECO:0000256" key="2">
    <source>
        <dbReference type="ARBA" id="ARBA00022741"/>
    </source>
</evidence>
<protein>
    <submittedName>
        <fullName evidence="5">Carbamoyl-phosphate synthase large subunit</fullName>
    </submittedName>
</protein>
<name>T1CDX5_9ZZZZ</name>
<dbReference type="InterPro" id="IPR011607">
    <property type="entry name" value="MGS-like_dom"/>
</dbReference>
<evidence type="ECO:0000256" key="1">
    <source>
        <dbReference type="ARBA" id="ARBA00022598"/>
    </source>
</evidence>
<comment type="caution">
    <text evidence="5">The sequence shown here is derived from an EMBL/GenBank/DDBJ whole genome shotgun (WGS) entry which is preliminary data.</text>
</comment>
<evidence type="ECO:0000313" key="5">
    <source>
        <dbReference type="EMBL" id="EQD64960.1"/>
    </source>
</evidence>
<sequence>YSPNIRCYGVKSPQFSWAQLKGAYPVLGAEMHSTGEVASFDKSLEAALLKSWISAQPNRVPANGALLYGMKSHADSISHNLRRNLGIELYTVEDGMGEGISRISDEEAIEAIKSKRIDAVFTEGNKPSIDYGIRRTCVDYNVPLILNSQLGFALSSSFGSKTEASELKSYW</sequence>
<dbReference type="Gene3D" id="3.30.470.20">
    <property type="entry name" value="ATP-grasp fold, B domain"/>
    <property type="match status" value="1"/>
</dbReference>
<dbReference type="PANTHER" id="PTHR11405:SF53">
    <property type="entry name" value="CARBAMOYL-PHOSPHATE SYNTHASE [AMMONIA], MITOCHONDRIAL"/>
    <property type="match status" value="1"/>
</dbReference>
<evidence type="ECO:0000259" key="4">
    <source>
        <dbReference type="PROSITE" id="PS51855"/>
    </source>
</evidence>
<feature type="domain" description="MGS-like" evidence="4">
    <location>
        <begin position="58"/>
        <end position="171"/>
    </location>
</feature>
<dbReference type="AlphaFoldDB" id="T1CDX5"/>
<dbReference type="SUPFAM" id="SSF56059">
    <property type="entry name" value="Glutathione synthetase ATP-binding domain-like"/>
    <property type="match status" value="1"/>
</dbReference>
<dbReference type="GO" id="GO:0004088">
    <property type="term" value="F:carbamoyl-phosphate synthase (glutamine-hydrolyzing) activity"/>
    <property type="evidence" value="ECO:0007669"/>
    <property type="project" value="TreeGrafter"/>
</dbReference>
<dbReference type="EMBL" id="AUZZ01001272">
    <property type="protein sequence ID" value="EQD64960.1"/>
    <property type="molecule type" value="Genomic_DNA"/>
</dbReference>
<keyword evidence="1" id="KW-0436">Ligase</keyword>
<keyword evidence="3" id="KW-0067">ATP-binding</keyword>
<reference evidence="5" key="1">
    <citation type="submission" date="2013-08" db="EMBL/GenBank/DDBJ databases">
        <authorList>
            <person name="Mendez C."/>
            <person name="Richter M."/>
            <person name="Ferrer M."/>
            <person name="Sanchez J."/>
        </authorList>
    </citation>
    <scope>NUCLEOTIDE SEQUENCE</scope>
</reference>
<evidence type="ECO:0000256" key="3">
    <source>
        <dbReference type="ARBA" id="ARBA00022840"/>
    </source>
</evidence>
<accession>T1CDX5</accession>
<dbReference type="GO" id="GO:0006541">
    <property type="term" value="P:glutamine metabolic process"/>
    <property type="evidence" value="ECO:0007669"/>
    <property type="project" value="TreeGrafter"/>
</dbReference>
<dbReference type="GO" id="GO:0005737">
    <property type="term" value="C:cytoplasm"/>
    <property type="evidence" value="ECO:0007669"/>
    <property type="project" value="TreeGrafter"/>
</dbReference>
<feature type="non-terminal residue" evidence="5">
    <location>
        <position position="1"/>
    </location>
</feature>
<dbReference type="PROSITE" id="PS51855">
    <property type="entry name" value="MGS"/>
    <property type="match status" value="1"/>
</dbReference>
<reference evidence="5" key="2">
    <citation type="journal article" date="2014" name="ISME J.">
        <title>Microbial stratification in low pH oxic and suboxic macroscopic growths along an acid mine drainage.</title>
        <authorList>
            <person name="Mendez-Garcia C."/>
            <person name="Mesa V."/>
            <person name="Sprenger R.R."/>
            <person name="Richter M."/>
            <person name="Diez M.S."/>
            <person name="Solano J."/>
            <person name="Bargiela R."/>
            <person name="Golyshina O.V."/>
            <person name="Manteca A."/>
            <person name="Ramos J.L."/>
            <person name="Gallego J.R."/>
            <person name="Llorente I."/>
            <person name="Martins Dos Santos V.A."/>
            <person name="Jensen O.N."/>
            <person name="Pelaez A.I."/>
            <person name="Sanchez J."/>
            <person name="Ferrer M."/>
        </authorList>
    </citation>
    <scope>NUCLEOTIDE SEQUENCE</scope>
</reference>
<organism evidence="5">
    <name type="scientific">mine drainage metagenome</name>
    <dbReference type="NCBI Taxonomy" id="410659"/>
    <lineage>
        <taxon>unclassified sequences</taxon>
        <taxon>metagenomes</taxon>
        <taxon>ecological metagenomes</taxon>
    </lineage>
</organism>
<proteinExistence type="predicted"/>